<dbReference type="AlphaFoldDB" id="A0A0N5C9C6"/>
<dbReference type="WBParaSite" id="SPAL_0001450900.1">
    <property type="protein sequence ID" value="SPAL_0001450900.1"/>
    <property type="gene ID" value="SPAL_0001450900"/>
</dbReference>
<evidence type="ECO:0000259" key="4">
    <source>
        <dbReference type="PROSITE" id="PS51186"/>
    </source>
</evidence>
<sequence>MLINKNTIIIGTKVVLVPYTFKHVEKYHRWMQCPVLRDETGSEELSYQEEIEMCESWRNDDDKLTFIVLSKEVFDKNKDEVEAMIGDINGFIHSEGIELSVMIAEKDFRGQGCAEEAVKLMTKYCQLTLGNDNFFAVINDDNVKSIKLFEKLGFVITEKMEVFKQTKLFNDKVKVENKLVLDYYQTGDALEDCPENAISHKNASF</sequence>
<dbReference type="Gene3D" id="3.40.630.30">
    <property type="match status" value="1"/>
</dbReference>
<protein>
    <submittedName>
        <fullName evidence="6">N-acetyltransferase domain-containing protein</fullName>
    </submittedName>
</protein>
<dbReference type="Pfam" id="PF13302">
    <property type="entry name" value="Acetyltransf_3"/>
    <property type="match status" value="1"/>
</dbReference>
<evidence type="ECO:0000256" key="3">
    <source>
        <dbReference type="ARBA" id="ARBA00023315"/>
    </source>
</evidence>
<feature type="domain" description="N-acetyltransferase" evidence="4">
    <location>
        <begin position="34"/>
        <end position="182"/>
    </location>
</feature>
<evidence type="ECO:0000256" key="2">
    <source>
        <dbReference type="ARBA" id="ARBA00022679"/>
    </source>
</evidence>
<keyword evidence="3" id="KW-0012">Acyltransferase</keyword>
<name>A0A0N5C9C6_STREA</name>
<organism evidence="5 6">
    <name type="scientific">Strongyloides papillosus</name>
    <name type="common">Intestinal threadworm</name>
    <dbReference type="NCBI Taxonomy" id="174720"/>
    <lineage>
        <taxon>Eukaryota</taxon>
        <taxon>Metazoa</taxon>
        <taxon>Ecdysozoa</taxon>
        <taxon>Nematoda</taxon>
        <taxon>Chromadorea</taxon>
        <taxon>Rhabditida</taxon>
        <taxon>Tylenchina</taxon>
        <taxon>Panagrolaimomorpha</taxon>
        <taxon>Strongyloidoidea</taxon>
        <taxon>Strongyloididae</taxon>
        <taxon>Strongyloides</taxon>
    </lineage>
</organism>
<proteinExistence type="inferred from homology"/>
<accession>A0A0N5C9C6</accession>
<dbReference type="GO" id="GO:0008080">
    <property type="term" value="F:N-acetyltransferase activity"/>
    <property type="evidence" value="ECO:0007669"/>
    <property type="project" value="InterPro"/>
</dbReference>
<reference evidence="6" key="1">
    <citation type="submission" date="2017-02" db="UniProtKB">
        <authorList>
            <consortium name="WormBaseParasite"/>
        </authorList>
    </citation>
    <scope>IDENTIFICATION</scope>
</reference>
<evidence type="ECO:0000256" key="1">
    <source>
        <dbReference type="ARBA" id="ARBA00009342"/>
    </source>
</evidence>
<keyword evidence="2" id="KW-0808">Transferase</keyword>
<dbReference type="PANTHER" id="PTHR13256">
    <property type="entry name" value="N-ACETYLTRANSFERASE 9"/>
    <property type="match status" value="1"/>
</dbReference>
<dbReference type="InterPro" id="IPR000182">
    <property type="entry name" value="GNAT_dom"/>
</dbReference>
<dbReference type="STRING" id="174720.A0A0N5C9C6"/>
<comment type="similarity">
    <text evidence="1">Belongs to the acetyltransferase family. GNAT subfamily.</text>
</comment>
<evidence type="ECO:0000313" key="6">
    <source>
        <dbReference type="WBParaSite" id="SPAL_0001450900.1"/>
    </source>
</evidence>
<evidence type="ECO:0000313" key="5">
    <source>
        <dbReference type="Proteomes" id="UP000046392"/>
    </source>
</evidence>
<dbReference type="SUPFAM" id="SSF55729">
    <property type="entry name" value="Acyl-CoA N-acyltransferases (Nat)"/>
    <property type="match status" value="1"/>
</dbReference>
<dbReference type="PROSITE" id="PS51186">
    <property type="entry name" value="GNAT"/>
    <property type="match status" value="1"/>
</dbReference>
<dbReference type="PANTHER" id="PTHR13256:SF16">
    <property type="entry name" value="ALPHA_BETA-TUBULIN-N-ACETYLTRANSFERASE 9"/>
    <property type="match status" value="1"/>
</dbReference>
<dbReference type="InterPro" id="IPR016181">
    <property type="entry name" value="Acyl_CoA_acyltransferase"/>
</dbReference>
<dbReference type="Proteomes" id="UP000046392">
    <property type="component" value="Unplaced"/>
</dbReference>
<dbReference type="InterPro" id="IPR039135">
    <property type="entry name" value="NAT9-like"/>
</dbReference>
<keyword evidence="5" id="KW-1185">Reference proteome</keyword>